<dbReference type="PROSITE" id="PS00656">
    <property type="entry name" value="GLYCOSYL_HYDROL_F6_2"/>
    <property type="match status" value="1"/>
</dbReference>
<dbReference type="GO" id="GO:0004553">
    <property type="term" value="F:hydrolase activity, hydrolyzing O-glycosyl compounds"/>
    <property type="evidence" value="ECO:0007669"/>
    <property type="project" value="InterPro"/>
</dbReference>
<feature type="signal peptide" evidence="10">
    <location>
        <begin position="1"/>
        <end position="29"/>
    </location>
</feature>
<dbReference type="AlphaFoldDB" id="A0A8H9GB73"/>
<keyword evidence="2 10" id="KW-0378">Hydrolase</keyword>
<evidence type="ECO:0000313" key="12">
    <source>
        <dbReference type="EMBL" id="MBM7802076.1"/>
    </source>
</evidence>
<gene>
    <name evidence="11" type="ORF">GCM10009769_29110</name>
    <name evidence="12" type="ORF">JOE58_001327</name>
</gene>
<dbReference type="EMBL" id="JAFBCG010000001">
    <property type="protein sequence ID" value="MBM7802076.1"/>
    <property type="molecule type" value="Genomic_DNA"/>
</dbReference>
<dbReference type="EC" id="3.2.1.-" evidence="10"/>
<dbReference type="PRINTS" id="PR00733">
    <property type="entry name" value="GLHYDRLASE6"/>
</dbReference>
<evidence type="ECO:0000313" key="13">
    <source>
        <dbReference type="Proteomes" id="UP000648535"/>
    </source>
</evidence>
<keyword evidence="3 10" id="KW-0136">Cellulose degradation</keyword>
<protein>
    <recommendedName>
        <fullName evidence="10">Glucanase</fullName>
        <ecNumber evidence="10">3.2.1.-</ecNumber>
    </recommendedName>
</protein>
<dbReference type="EMBL" id="BMOI01000014">
    <property type="protein sequence ID" value="GGL09251.1"/>
    <property type="molecule type" value="Genomic_DNA"/>
</dbReference>
<reference evidence="12 14" key="3">
    <citation type="submission" date="2021-01" db="EMBL/GenBank/DDBJ databases">
        <title>Sequencing the genomes of 1000 actinobacteria strains.</title>
        <authorList>
            <person name="Klenk H.-P."/>
        </authorList>
    </citation>
    <scope>NUCLEOTIDE SEQUENCE [LARGE SCALE GENOMIC DNA]</scope>
    <source>
        <strain evidence="12 14">DSM 20542</strain>
    </source>
</reference>
<comment type="similarity">
    <text evidence="10">Belongs to the glycosyl hydrolase family 6.</text>
</comment>
<reference evidence="11" key="2">
    <citation type="submission" date="2020-09" db="EMBL/GenBank/DDBJ databases">
        <authorList>
            <person name="Sun Q."/>
            <person name="Ohkuma M."/>
        </authorList>
    </citation>
    <scope>NUCLEOTIDE SEQUENCE</scope>
    <source>
        <strain evidence="11">JCM 1480</strain>
    </source>
</reference>
<reference evidence="11" key="1">
    <citation type="journal article" date="2014" name="Int. J. Syst. Evol. Microbiol.">
        <title>Complete genome sequence of Corynebacterium casei LMG S-19264T (=DSM 44701T), isolated from a smear-ripened cheese.</title>
        <authorList>
            <consortium name="US DOE Joint Genome Institute (JGI-PGF)"/>
            <person name="Walter F."/>
            <person name="Albersmeier A."/>
            <person name="Kalinowski J."/>
            <person name="Ruckert C."/>
        </authorList>
    </citation>
    <scope>NUCLEOTIDE SEQUENCE</scope>
    <source>
        <strain evidence="11">JCM 1480</strain>
    </source>
</reference>
<evidence type="ECO:0000256" key="7">
    <source>
        <dbReference type="ARBA" id="ARBA00023326"/>
    </source>
</evidence>
<evidence type="ECO:0000313" key="14">
    <source>
        <dbReference type="Proteomes" id="UP000746584"/>
    </source>
</evidence>
<proteinExistence type="inferred from homology"/>
<organism evidence="11 13">
    <name type="scientific">Curtobacterium luteum</name>
    <dbReference type="NCBI Taxonomy" id="33881"/>
    <lineage>
        <taxon>Bacteria</taxon>
        <taxon>Bacillati</taxon>
        <taxon>Actinomycetota</taxon>
        <taxon>Actinomycetes</taxon>
        <taxon>Micrococcales</taxon>
        <taxon>Microbacteriaceae</taxon>
        <taxon>Curtobacterium</taxon>
    </lineage>
</organism>
<dbReference type="SUPFAM" id="SSF51989">
    <property type="entry name" value="Glycosyl hydrolases family 6, cellulases"/>
    <property type="match status" value="1"/>
</dbReference>
<evidence type="ECO:0000256" key="10">
    <source>
        <dbReference type="RuleBase" id="RU361186"/>
    </source>
</evidence>
<sequence length="555" mass="56369">MRSLAVLGAAAVVTTVLTGVVVAAPSADAATGAAAIRAAVSTSLFAGGPYRSATSEAAKAADALRTSDPAGAAAAATIARYPVAIWLGDWTRGTTLTTTIDRAVAAAEQAGTTPVFVTYAIPDRDCGGYSAGGLDETAYDAWVDQIAGRLAGHRAAVVVEPDSLAMLSNAKCDATLDAQRYRILSRSVAAFTAAGVPSYLDAGNSNWQPVATMADRLRRAGVAEARGFFTNVANYYPTTQEQAYAEKLSAATGGAHYVIDTSRNGQGWRGTWCNGPGAGLGTSPRVVSDGTALDALLWVKTPGASDGTCNGGPAAGTWFSSFAQTLVAKAQLGAAAAQPARAYRADPYGSLERVATASAGVAVTGWAFDGDEPDTALSVAVTVDGRTAATLTADATRTDVAAQWGVGREHGYAGVVPTTPGKHRVCAVARNVGAGADSTADPCRTVTVPAVAPTGRLDAVTSPSHRRVAVRGWTFDRDDTSRALRVRVTAGGRTVGTLVADARRTDVDRAHGAGPAHGLSGTVTVASGSRSVCLTALGVGSGGDRSLGCRTVRVR</sequence>
<dbReference type="PROSITE" id="PS00655">
    <property type="entry name" value="GLYCOSYL_HYDROL_F6_1"/>
    <property type="match status" value="1"/>
</dbReference>
<keyword evidence="1 10" id="KW-0732">Signal</keyword>
<evidence type="ECO:0000256" key="4">
    <source>
        <dbReference type="ARBA" id="ARBA00023157"/>
    </source>
</evidence>
<dbReference type="RefSeq" id="WP_175328727.1">
    <property type="nucleotide sequence ID" value="NZ_BMOI01000014.1"/>
</dbReference>
<keyword evidence="4" id="KW-1015">Disulfide bond</keyword>
<keyword evidence="14" id="KW-1185">Reference proteome</keyword>
<evidence type="ECO:0000313" key="11">
    <source>
        <dbReference type="EMBL" id="GGL09251.1"/>
    </source>
</evidence>
<dbReference type="Gene3D" id="3.20.20.40">
    <property type="entry name" value="1, 4-beta cellobiohydrolase"/>
    <property type="match status" value="1"/>
</dbReference>
<dbReference type="PANTHER" id="PTHR34876:SF4">
    <property type="entry name" value="1,4-BETA-D-GLUCAN CELLOBIOHYDROLASE C-RELATED"/>
    <property type="match status" value="1"/>
</dbReference>
<dbReference type="Proteomes" id="UP000648535">
    <property type="component" value="Unassembled WGS sequence"/>
</dbReference>
<dbReference type="InterPro" id="IPR001524">
    <property type="entry name" value="Glyco_hydro_6_CS"/>
</dbReference>
<feature type="active site" description="Proton donor" evidence="9">
    <location>
        <position position="162"/>
    </location>
</feature>
<keyword evidence="6 10" id="KW-0326">Glycosidase</keyword>
<keyword evidence="7 10" id="KW-0624">Polysaccharide degradation</keyword>
<keyword evidence="5 10" id="KW-0119">Carbohydrate metabolism</keyword>
<feature type="chain" id="PRO_5034727246" description="Glucanase" evidence="10">
    <location>
        <begin position="30"/>
        <end position="555"/>
    </location>
</feature>
<name>A0A8H9GB73_9MICO</name>
<dbReference type="GO" id="GO:0030245">
    <property type="term" value="P:cellulose catabolic process"/>
    <property type="evidence" value="ECO:0007669"/>
    <property type="project" value="UniProtKB-KW"/>
</dbReference>
<dbReference type="InterPro" id="IPR016288">
    <property type="entry name" value="Beta_cellobiohydrolase"/>
</dbReference>
<evidence type="ECO:0000256" key="3">
    <source>
        <dbReference type="ARBA" id="ARBA00023001"/>
    </source>
</evidence>
<dbReference type="PANTHER" id="PTHR34876">
    <property type="match status" value="1"/>
</dbReference>
<dbReference type="Proteomes" id="UP000746584">
    <property type="component" value="Unassembled WGS sequence"/>
</dbReference>
<evidence type="ECO:0000256" key="5">
    <source>
        <dbReference type="ARBA" id="ARBA00023277"/>
    </source>
</evidence>
<comment type="caution">
    <text evidence="11">The sequence shown here is derived from an EMBL/GenBank/DDBJ whole genome shotgun (WGS) entry which is preliminary data.</text>
</comment>
<evidence type="ECO:0000256" key="2">
    <source>
        <dbReference type="ARBA" id="ARBA00022801"/>
    </source>
</evidence>
<evidence type="ECO:0000256" key="9">
    <source>
        <dbReference type="PROSITE-ProRule" id="PRU10057"/>
    </source>
</evidence>
<evidence type="ECO:0000256" key="8">
    <source>
        <dbReference type="PROSITE-ProRule" id="PRU10056"/>
    </source>
</evidence>
<evidence type="ECO:0000256" key="6">
    <source>
        <dbReference type="ARBA" id="ARBA00023295"/>
    </source>
</evidence>
<dbReference type="Pfam" id="PF01341">
    <property type="entry name" value="Glyco_hydro_6"/>
    <property type="match status" value="1"/>
</dbReference>
<feature type="active site" evidence="8">
    <location>
        <position position="125"/>
    </location>
</feature>
<accession>A0A8H9GB73</accession>
<evidence type="ECO:0000256" key="1">
    <source>
        <dbReference type="ARBA" id="ARBA00022729"/>
    </source>
</evidence>
<dbReference type="InterPro" id="IPR036434">
    <property type="entry name" value="Beta_cellobiohydrolase_sf"/>
</dbReference>